<organism evidence="1 2">
    <name type="scientific">Eumeta variegata</name>
    <name type="common">Bagworm moth</name>
    <name type="synonym">Eumeta japonica</name>
    <dbReference type="NCBI Taxonomy" id="151549"/>
    <lineage>
        <taxon>Eukaryota</taxon>
        <taxon>Metazoa</taxon>
        <taxon>Ecdysozoa</taxon>
        <taxon>Arthropoda</taxon>
        <taxon>Hexapoda</taxon>
        <taxon>Insecta</taxon>
        <taxon>Pterygota</taxon>
        <taxon>Neoptera</taxon>
        <taxon>Endopterygota</taxon>
        <taxon>Lepidoptera</taxon>
        <taxon>Glossata</taxon>
        <taxon>Ditrysia</taxon>
        <taxon>Tineoidea</taxon>
        <taxon>Psychidae</taxon>
        <taxon>Oiketicinae</taxon>
        <taxon>Eumeta</taxon>
    </lineage>
</organism>
<evidence type="ECO:0000313" key="1">
    <source>
        <dbReference type="EMBL" id="GBP16986.1"/>
    </source>
</evidence>
<dbReference type="AlphaFoldDB" id="A0A4C1TT39"/>
<keyword evidence="2" id="KW-1185">Reference proteome</keyword>
<dbReference type="Proteomes" id="UP000299102">
    <property type="component" value="Unassembled WGS sequence"/>
</dbReference>
<name>A0A4C1TT39_EUMVA</name>
<dbReference type="EMBL" id="BGZK01000083">
    <property type="protein sequence ID" value="GBP16986.1"/>
    <property type="molecule type" value="Genomic_DNA"/>
</dbReference>
<accession>A0A4C1TT39</accession>
<reference evidence="1 2" key="1">
    <citation type="journal article" date="2019" name="Commun. Biol.">
        <title>The bagworm genome reveals a unique fibroin gene that provides high tensile strength.</title>
        <authorList>
            <person name="Kono N."/>
            <person name="Nakamura H."/>
            <person name="Ohtoshi R."/>
            <person name="Tomita M."/>
            <person name="Numata K."/>
            <person name="Arakawa K."/>
        </authorList>
    </citation>
    <scope>NUCLEOTIDE SEQUENCE [LARGE SCALE GENOMIC DNA]</scope>
</reference>
<sequence>MCARVVAVKDDYTVRTSSAKFFKLCGPTLNHTPIRVHSTLAFKRYRSVMFSFDVIGKVSESSGDQLLNYDTTLFISYPVHIYEVGYALVILLRLRVSMDDDGFDIQIETETGPKIDPGSKPKEICIRTRTEFGIASDIGS</sequence>
<proteinExistence type="predicted"/>
<comment type="caution">
    <text evidence="1">The sequence shown here is derived from an EMBL/GenBank/DDBJ whole genome shotgun (WGS) entry which is preliminary data.</text>
</comment>
<protein>
    <submittedName>
        <fullName evidence="1">Uncharacterized protein</fullName>
    </submittedName>
</protein>
<evidence type="ECO:0000313" key="2">
    <source>
        <dbReference type="Proteomes" id="UP000299102"/>
    </source>
</evidence>
<gene>
    <name evidence="1" type="ORF">EVAR_101999_1</name>
</gene>